<comment type="subunit">
    <text evidence="5">Homodimer.</text>
</comment>
<evidence type="ECO:0000256" key="3">
    <source>
        <dbReference type="ARBA" id="ARBA00022840"/>
    </source>
</evidence>
<evidence type="ECO:0000256" key="5">
    <source>
        <dbReference type="HAMAP-Rule" id="MF_00505"/>
    </source>
</evidence>
<evidence type="ECO:0000313" key="7">
    <source>
        <dbReference type="EMBL" id="TLM76093.1"/>
    </source>
</evidence>
<comment type="caution">
    <text evidence="5">Lacks conserved residue(s) required for the propagation of feature annotation.</text>
</comment>
<comment type="similarity">
    <text evidence="1 5">Belongs to the heat shock protein 90 family.</text>
</comment>
<evidence type="ECO:0000313" key="8">
    <source>
        <dbReference type="Proteomes" id="UP000306791"/>
    </source>
</evidence>
<dbReference type="SMART" id="SM00387">
    <property type="entry name" value="HATPase_c"/>
    <property type="match status" value="1"/>
</dbReference>
<dbReference type="InterPro" id="IPR019805">
    <property type="entry name" value="Heat_shock_protein_90_CS"/>
</dbReference>
<organism evidence="7 8">
    <name type="scientific">Microbulbifer harenosus</name>
    <dbReference type="NCBI Taxonomy" id="2576840"/>
    <lineage>
        <taxon>Bacteria</taxon>
        <taxon>Pseudomonadati</taxon>
        <taxon>Pseudomonadota</taxon>
        <taxon>Gammaproteobacteria</taxon>
        <taxon>Cellvibrionales</taxon>
        <taxon>Microbulbiferaceae</taxon>
        <taxon>Microbulbifer</taxon>
    </lineage>
</organism>
<keyword evidence="5" id="KW-0346">Stress response</keyword>
<dbReference type="HAMAP" id="MF_00505">
    <property type="entry name" value="HSP90"/>
    <property type="match status" value="1"/>
</dbReference>
<dbReference type="InterPro" id="IPR020568">
    <property type="entry name" value="Ribosomal_Su5_D2-typ_SF"/>
</dbReference>
<keyword evidence="2 5" id="KW-0547">Nucleotide-binding</keyword>
<dbReference type="RefSeq" id="WP_138236397.1">
    <property type="nucleotide sequence ID" value="NZ_CP185860.1"/>
</dbReference>
<evidence type="ECO:0000259" key="6">
    <source>
        <dbReference type="SMART" id="SM00387"/>
    </source>
</evidence>
<name>A0ABY2UEW0_9GAMM</name>
<dbReference type="Gene3D" id="1.20.120.790">
    <property type="entry name" value="Heat shock protein 90, C-terminal domain"/>
    <property type="match status" value="1"/>
</dbReference>
<evidence type="ECO:0000256" key="4">
    <source>
        <dbReference type="ARBA" id="ARBA00023186"/>
    </source>
</evidence>
<evidence type="ECO:0000256" key="1">
    <source>
        <dbReference type="ARBA" id="ARBA00008239"/>
    </source>
</evidence>
<dbReference type="CDD" id="cd16927">
    <property type="entry name" value="HATPase_Hsp90-like"/>
    <property type="match status" value="1"/>
</dbReference>
<feature type="region of interest" description="A; substrate-binding" evidence="5">
    <location>
        <begin position="1"/>
        <end position="346"/>
    </location>
</feature>
<dbReference type="Pfam" id="PF00183">
    <property type="entry name" value="HSP90"/>
    <property type="match status" value="1"/>
</dbReference>
<dbReference type="Gene3D" id="3.30.230.80">
    <property type="match status" value="1"/>
</dbReference>
<comment type="function">
    <text evidence="5">Molecular chaperone. Has ATPase activity.</text>
</comment>
<dbReference type="InterPro" id="IPR001404">
    <property type="entry name" value="Hsp90_fam"/>
</dbReference>
<dbReference type="InterPro" id="IPR037196">
    <property type="entry name" value="HSP90_C"/>
</dbReference>
<dbReference type="Pfam" id="PF13589">
    <property type="entry name" value="HATPase_c_3"/>
    <property type="match status" value="1"/>
</dbReference>
<dbReference type="Gene3D" id="3.40.50.11260">
    <property type="match status" value="1"/>
</dbReference>
<reference evidence="7 8" key="1">
    <citation type="submission" date="2019-05" db="EMBL/GenBank/DDBJ databases">
        <title>Microbulbifer harenosus sp. nov., an alginate-degrading bacterium isolated from coastal sand.</title>
        <authorList>
            <person name="Huang H."/>
            <person name="Mo K."/>
            <person name="Bao S."/>
        </authorList>
    </citation>
    <scope>NUCLEOTIDE SEQUENCE [LARGE SCALE GENOMIC DNA]</scope>
    <source>
        <strain evidence="7 8">HB161719</strain>
    </source>
</reference>
<dbReference type="InterPro" id="IPR020575">
    <property type="entry name" value="Hsp90_N"/>
</dbReference>
<proteinExistence type="inferred from homology"/>
<keyword evidence="4 5" id="KW-0143">Chaperone</keyword>
<dbReference type="Proteomes" id="UP000306791">
    <property type="component" value="Unassembled WGS sequence"/>
</dbReference>
<dbReference type="SUPFAM" id="SSF110942">
    <property type="entry name" value="HSP90 C-terminal domain"/>
    <property type="match status" value="1"/>
</dbReference>
<dbReference type="EMBL" id="VANI01000015">
    <property type="protein sequence ID" value="TLM76093.1"/>
    <property type="molecule type" value="Genomic_DNA"/>
</dbReference>
<dbReference type="InterPro" id="IPR036890">
    <property type="entry name" value="HATPase_C_sf"/>
</dbReference>
<keyword evidence="8" id="KW-1185">Reference proteome</keyword>
<dbReference type="Gene3D" id="3.30.565.10">
    <property type="entry name" value="Histidine kinase-like ATPase, C-terminal domain"/>
    <property type="match status" value="1"/>
</dbReference>
<dbReference type="InterPro" id="IPR003594">
    <property type="entry name" value="HATPase_dom"/>
</dbReference>
<protein>
    <recommendedName>
        <fullName evidence="5">Chaperone protein HtpG</fullName>
    </recommendedName>
    <alternativeName>
        <fullName evidence="5">Heat shock protein HtpG</fullName>
    </alternativeName>
    <alternativeName>
        <fullName evidence="5">High temperature protein G</fullName>
    </alternativeName>
</protein>
<dbReference type="PRINTS" id="PR00775">
    <property type="entry name" value="HEATSHOCK90"/>
</dbReference>
<feature type="domain" description="Histidine kinase/HSP90-like ATPase" evidence="6">
    <location>
        <begin position="30"/>
        <end position="187"/>
    </location>
</feature>
<dbReference type="PIRSF" id="PIRSF002583">
    <property type="entry name" value="Hsp90"/>
    <property type="match status" value="1"/>
</dbReference>
<dbReference type="SUPFAM" id="SSF54211">
    <property type="entry name" value="Ribosomal protein S5 domain 2-like"/>
    <property type="match status" value="1"/>
</dbReference>
<keyword evidence="5" id="KW-0963">Cytoplasm</keyword>
<feature type="region of interest" description="C" evidence="5">
    <location>
        <begin position="564"/>
        <end position="638"/>
    </location>
</feature>
<dbReference type="PANTHER" id="PTHR11528">
    <property type="entry name" value="HEAT SHOCK PROTEIN 90 FAMILY MEMBER"/>
    <property type="match status" value="1"/>
</dbReference>
<keyword evidence="3 5" id="KW-0067">ATP-binding</keyword>
<dbReference type="PROSITE" id="PS00298">
    <property type="entry name" value="HSP90"/>
    <property type="match status" value="1"/>
</dbReference>
<sequence>MTVEAHKERHGFQTEAKQLLHLMIHSLYSNKEIFLRELVSNASDAADKLRFEALSKPELLEEDPDLRIRIEFDKDARTLSITDNGIGMSRDEVIENLGTIARSGTANFMQNLSGDQKKDAHLIGQFGVGFYSAFIVADKVDVFTRRAGLDASQGVHWECSGEAEYSVENVEWPNRGTRVVLHLKDEAQEYADGWRLRSIIKKYSDHIAIPVEMLKEEHNFGEDTDKQEDKAPEFEAVNAAQALWTRPRSELKSEEYKEFYKHISHDFDDPLTWSHNRVEGKLDYTSLLYIPARAPFDLYQRDAARGLKLYVQRTFIMDDAEQFLPLYLRFVKGVLDSNDLPLNVSREILQKDQNTDAIKSALTKRVLDMLDKLASKDADEYQKFWDLFGSVMKEGPAEDFANREKIAKLLRFSSTHTDNAKQDQSLEAYVGRMKDGQKHIYYVCADNFATAKSSPYLEVFRKKGIEVLLLTDQVDEWFVGHMREFDGKQFQDVAKGALDLGDAENADDKAEREKVEKEAGALVERVKEVLASRVEEVRATTRLVDSPACLVASDNDMGLQMRRILEQAGQTLPDAKPIFELNPNHPLVQRLDQEQDEDRFADLTNILLDQANLAAGNQLEDPADYVRRLNALLLELNR</sequence>
<gene>
    <name evidence="5 7" type="primary">htpG</name>
    <name evidence="7" type="ORF">FDY93_14100</name>
</gene>
<accession>A0ABY2UEW0</accession>
<comment type="subcellular location">
    <subcellularLocation>
        <location evidence="5">Cytoplasm</location>
    </subcellularLocation>
</comment>
<comment type="caution">
    <text evidence="7">The sequence shown here is derived from an EMBL/GenBank/DDBJ whole genome shotgun (WGS) entry which is preliminary data.</text>
</comment>
<dbReference type="NCBIfam" id="NF003555">
    <property type="entry name" value="PRK05218.1"/>
    <property type="match status" value="1"/>
</dbReference>
<dbReference type="SUPFAM" id="SSF55874">
    <property type="entry name" value="ATPase domain of HSP90 chaperone/DNA topoisomerase II/histidine kinase"/>
    <property type="match status" value="1"/>
</dbReference>
<evidence type="ECO:0000256" key="2">
    <source>
        <dbReference type="ARBA" id="ARBA00022741"/>
    </source>
</evidence>